<dbReference type="Gene3D" id="3.40.630.30">
    <property type="match status" value="1"/>
</dbReference>
<proteinExistence type="predicted"/>
<feature type="domain" description="N-acetyltransferase" evidence="1">
    <location>
        <begin position="2"/>
        <end position="146"/>
    </location>
</feature>
<dbReference type="GeneID" id="91381063"/>
<evidence type="ECO:0000313" key="3">
    <source>
        <dbReference type="Proteomes" id="UP001621418"/>
    </source>
</evidence>
<organism evidence="2 3">
    <name type="scientific">Nocardia salmonicida</name>
    <dbReference type="NCBI Taxonomy" id="53431"/>
    <lineage>
        <taxon>Bacteria</taxon>
        <taxon>Bacillati</taxon>
        <taxon>Actinomycetota</taxon>
        <taxon>Actinomycetes</taxon>
        <taxon>Mycobacteriales</taxon>
        <taxon>Nocardiaceae</taxon>
        <taxon>Nocardia</taxon>
    </lineage>
</organism>
<dbReference type="InterPro" id="IPR016181">
    <property type="entry name" value="Acyl_CoA_acyltransferase"/>
</dbReference>
<keyword evidence="3" id="KW-1185">Reference proteome</keyword>
<dbReference type="RefSeq" id="WP_328659405.1">
    <property type="nucleotide sequence ID" value="NZ_CP108014.1"/>
</dbReference>
<reference evidence="2 3" key="1">
    <citation type="submission" date="2022-10" db="EMBL/GenBank/DDBJ databases">
        <title>The complete genomes of actinobacterial strains from the NBC collection.</title>
        <authorList>
            <person name="Joergensen T.S."/>
            <person name="Alvarez Arevalo M."/>
            <person name="Sterndorff E.B."/>
            <person name="Faurdal D."/>
            <person name="Vuksanovic O."/>
            <person name="Mourched A.-S."/>
            <person name="Charusanti P."/>
            <person name="Shaw S."/>
            <person name="Blin K."/>
            <person name="Weber T."/>
        </authorList>
    </citation>
    <scope>NUCLEOTIDE SEQUENCE [LARGE SCALE GENOMIC DNA]</scope>
    <source>
        <strain evidence="2 3">NBC_01413</strain>
    </source>
</reference>
<dbReference type="PROSITE" id="PS51186">
    <property type="entry name" value="GNAT"/>
    <property type="match status" value="1"/>
</dbReference>
<name>A0ABZ1NDP3_9NOCA</name>
<dbReference type="SUPFAM" id="SSF55729">
    <property type="entry name" value="Acyl-CoA N-acyltransferases (Nat)"/>
    <property type="match status" value="1"/>
</dbReference>
<evidence type="ECO:0000259" key="1">
    <source>
        <dbReference type="PROSITE" id="PS51186"/>
    </source>
</evidence>
<dbReference type="EMBL" id="CP109527">
    <property type="protein sequence ID" value="WTY37889.1"/>
    <property type="molecule type" value="Genomic_DNA"/>
</dbReference>
<dbReference type="Pfam" id="PF00583">
    <property type="entry name" value="Acetyltransf_1"/>
    <property type="match status" value="1"/>
</dbReference>
<dbReference type="Proteomes" id="UP001621418">
    <property type="component" value="Chromosome"/>
</dbReference>
<dbReference type="CDD" id="cd04301">
    <property type="entry name" value="NAT_SF"/>
    <property type="match status" value="1"/>
</dbReference>
<accession>A0ABZ1NDP3</accession>
<sequence>MSDIREIGKDETELAGPALLELRPRWETTSRLAEFIDAELRPEGYRLVGIFEPGSPTALSVAGFRESHSTAWGHHLYVDDVSTLPAARGRGHADRVLDWLTAEARRLRCTGIHLDSGVGPTRAAAHRLYMRHHLAITAHHFTLDLQ</sequence>
<protein>
    <submittedName>
        <fullName evidence="2">GNAT family N-acetyltransferase</fullName>
    </submittedName>
</protein>
<dbReference type="InterPro" id="IPR000182">
    <property type="entry name" value="GNAT_dom"/>
</dbReference>
<gene>
    <name evidence="2" type="ORF">OG308_08645</name>
</gene>
<evidence type="ECO:0000313" key="2">
    <source>
        <dbReference type="EMBL" id="WTY37889.1"/>
    </source>
</evidence>